<dbReference type="Proteomes" id="UP000693946">
    <property type="component" value="Linkage Group LG18"/>
</dbReference>
<name>A0AAV6RTM9_SOLSE</name>
<accession>A0AAV6RTM9</accession>
<proteinExistence type="predicted"/>
<keyword evidence="1" id="KW-0472">Membrane</keyword>
<keyword evidence="1" id="KW-0812">Transmembrane</keyword>
<keyword evidence="1" id="KW-1133">Transmembrane helix</keyword>
<organism evidence="2 3">
    <name type="scientific">Solea senegalensis</name>
    <name type="common">Senegalese sole</name>
    <dbReference type="NCBI Taxonomy" id="28829"/>
    <lineage>
        <taxon>Eukaryota</taxon>
        <taxon>Metazoa</taxon>
        <taxon>Chordata</taxon>
        <taxon>Craniata</taxon>
        <taxon>Vertebrata</taxon>
        <taxon>Euteleostomi</taxon>
        <taxon>Actinopterygii</taxon>
        <taxon>Neopterygii</taxon>
        <taxon>Teleostei</taxon>
        <taxon>Neoteleostei</taxon>
        <taxon>Acanthomorphata</taxon>
        <taxon>Carangaria</taxon>
        <taxon>Pleuronectiformes</taxon>
        <taxon>Pleuronectoidei</taxon>
        <taxon>Soleidae</taxon>
        <taxon>Solea</taxon>
    </lineage>
</organism>
<dbReference type="EMBL" id="JAGKHQ010000010">
    <property type="protein sequence ID" value="KAG7507615.1"/>
    <property type="molecule type" value="Genomic_DNA"/>
</dbReference>
<gene>
    <name evidence="2" type="ORF">JOB18_039617</name>
</gene>
<evidence type="ECO:0000256" key="1">
    <source>
        <dbReference type="SAM" id="Phobius"/>
    </source>
</evidence>
<feature type="transmembrane region" description="Helical" evidence="1">
    <location>
        <begin position="88"/>
        <end position="109"/>
    </location>
</feature>
<keyword evidence="3" id="KW-1185">Reference proteome</keyword>
<evidence type="ECO:0000313" key="3">
    <source>
        <dbReference type="Proteomes" id="UP000693946"/>
    </source>
</evidence>
<protein>
    <submittedName>
        <fullName evidence="2">Uncharacterized protein</fullName>
    </submittedName>
</protein>
<comment type="caution">
    <text evidence="2">The sequence shown here is derived from an EMBL/GenBank/DDBJ whole genome shotgun (WGS) entry which is preliminary data.</text>
</comment>
<reference evidence="2 3" key="1">
    <citation type="journal article" date="2021" name="Sci. Rep.">
        <title>Chromosome anchoring in Senegalese sole (Solea senegalensis) reveals sex-associated markers and genome rearrangements in flatfish.</title>
        <authorList>
            <person name="Guerrero-Cozar I."/>
            <person name="Gomez-Garrido J."/>
            <person name="Berbel C."/>
            <person name="Martinez-Blanch J.F."/>
            <person name="Alioto T."/>
            <person name="Claros M.G."/>
            <person name="Gagnaire P.A."/>
            <person name="Manchado M."/>
        </authorList>
    </citation>
    <scope>NUCLEOTIDE SEQUENCE [LARGE SCALE GENOMIC DNA]</scope>
    <source>
        <strain evidence="2">Sse05_10M</strain>
    </source>
</reference>
<evidence type="ECO:0000313" key="2">
    <source>
        <dbReference type="EMBL" id="KAG7507615.1"/>
    </source>
</evidence>
<sequence>MTSRNVLGSKRSQTSSRVLTLRPAVPVHSHVIKMRDGVGQHILGKDETRKDGCHSSLGQHNTLITSHLSSISSPHSRCLTQPNRNLKIIYSSLCIFFFLSFAQFSPGLLCPSSRPMSFALLPLCCPLYS</sequence>
<dbReference type="AlphaFoldDB" id="A0AAV6RTM9"/>